<dbReference type="GO" id="GO:0006952">
    <property type="term" value="P:defense response"/>
    <property type="evidence" value="ECO:0007669"/>
    <property type="project" value="UniProtKB-KW"/>
</dbReference>
<keyword evidence="4" id="KW-0547">Nucleotide-binding</keyword>
<dbReference type="Pfam" id="PF23598">
    <property type="entry name" value="LRR_14"/>
    <property type="match status" value="1"/>
</dbReference>
<accession>A0AAV1DKA3</accession>
<evidence type="ECO:0000256" key="5">
    <source>
        <dbReference type="ARBA" id="ARBA00022821"/>
    </source>
</evidence>
<evidence type="ECO:0000256" key="2">
    <source>
        <dbReference type="ARBA" id="ARBA00022614"/>
    </source>
</evidence>
<dbReference type="PANTHER" id="PTHR36766">
    <property type="entry name" value="PLANT BROAD-SPECTRUM MILDEW RESISTANCE PROTEIN RPW8"/>
    <property type="match status" value="1"/>
</dbReference>
<evidence type="ECO:0000259" key="7">
    <source>
        <dbReference type="Pfam" id="PF00931"/>
    </source>
</evidence>
<dbReference type="Gene3D" id="3.80.10.10">
    <property type="entry name" value="Ribonuclease Inhibitor"/>
    <property type="match status" value="3"/>
</dbReference>
<dbReference type="SUPFAM" id="SSF52047">
    <property type="entry name" value="RNI-like"/>
    <property type="match status" value="1"/>
</dbReference>
<evidence type="ECO:0000256" key="3">
    <source>
        <dbReference type="ARBA" id="ARBA00022737"/>
    </source>
</evidence>
<dbReference type="InterPro" id="IPR042197">
    <property type="entry name" value="Apaf_helical"/>
</dbReference>
<evidence type="ECO:0000259" key="11">
    <source>
        <dbReference type="Pfam" id="PF25019"/>
    </source>
</evidence>
<dbReference type="InterPro" id="IPR002182">
    <property type="entry name" value="NB-ARC"/>
</dbReference>
<dbReference type="Gene3D" id="1.10.10.10">
    <property type="entry name" value="Winged helix-like DNA-binding domain superfamily/Winged helix DNA-binding domain"/>
    <property type="match status" value="1"/>
</dbReference>
<protein>
    <submittedName>
        <fullName evidence="12">OLC1v1007808C1</fullName>
    </submittedName>
</protein>
<dbReference type="InterPro" id="IPR027417">
    <property type="entry name" value="P-loop_NTPase"/>
</dbReference>
<dbReference type="Proteomes" id="UP001161247">
    <property type="component" value="Chromosome 6"/>
</dbReference>
<feature type="domain" description="NB-ARC" evidence="7">
    <location>
        <begin position="170"/>
        <end position="344"/>
    </location>
</feature>
<dbReference type="Gene3D" id="3.40.50.300">
    <property type="entry name" value="P-loop containing nucleotide triphosphate hydrolases"/>
    <property type="match status" value="1"/>
</dbReference>
<dbReference type="Pfam" id="PF00931">
    <property type="entry name" value="NB-ARC"/>
    <property type="match status" value="1"/>
</dbReference>
<name>A0AAV1DKA3_OLDCO</name>
<dbReference type="GO" id="GO:0043531">
    <property type="term" value="F:ADP binding"/>
    <property type="evidence" value="ECO:0007669"/>
    <property type="project" value="InterPro"/>
</dbReference>
<evidence type="ECO:0000259" key="9">
    <source>
        <dbReference type="Pfam" id="PF23559"/>
    </source>
</evidence>
<dbReference type="Pfam" id="PF23559">
    <property type="entry name" value="WHD_DRP"/>
    <property type="match status" value="1"/>
</dbReference>
<evidence type="ECO:0000313" key="12">
    <source>
        <dbReference type="EMBL" id="CAI9108245.1"/>
    </source>
</evidence>
<proteinExistence type="inferred from homology"/>
<evidence type="ECO:0000256" key="1">
    <source>
        <dbReference type="ARBA" id="ARBA00008894"/>
    </source>
</evidence>
<sequence length="1149" mass="130506">MADRIVGVVIGSVLNKVLELAAEKIGLAWGMDKQLRKLADKLEMIQSLLDDAQSKQLTSKVFQLWLNRLHLVSLDAEIVLDDFRYEVLREKIKCRKRDKLDTFFSSSNPLSFRLTMAHKIKAVLSSLEVLLAEASDIGLMPLEYIKSVPDLKDERSTNPFVNDSKIVGREDDVSKMVSLLTSTNYEAELPVITILAMGGLGKTTLAQLIYKNETVKRHFNKLAWVCVSDNFNVIRLLGEMLQSLTGTDHQLTSTEALVNKLKMQLRNQNYLLVLDDVWNNKGDEWDHMMACLLEVGGSKRSRILTTTRAEDVALALRSSECHRLDRLSKEQSWELFVKCAFAKRGATSTPQFVDIGKRIVERCGGVPLAIEIIGCSLYCKTSEAEWSVIEKSEMWNANSGGDRVLAAIKLSFNHLPSLSIKQCLAHCAIFQKDTTLKKDQLIRFWMAHGLLNPPKGSLFEMEDIGITYCNVLQRSSLFQVAEKDDDNNITAYKMHDLVHDISLKVFDDHCFHIEGPKVESNQVKAMHVSIYSRDRMHNSLKGVFPSSLRTLYLKGIGFDLSDDFFENLTCLRVLIIEDICARTLPDSIGLIKHLRFLDISATKITKLPKSFTKLYLLQTLKVGHFQELPEAFGNLISLRHLHMDMLPKCPLLGLCQLKNLQTLSYFKVGEAQGCQIGELEHLDNLRELNILDLENVKSCESAAKSTLSSKSSIQTLKLRWSSIWGVRDDLDVMESLKPHSSLKNLSIYGYQSPKFPSWMTMGKNGSFILSNLVQLKLEWLFRSKTLPSLGGLPFLECVEISKLPSVKSIGKEFYGLLDFNWKTINSSRTITVFPALRRLELYDMESLEEWTDAMQMIPTTHSSSIQVKLFPLLEKMVLRDLSKLKIFPNLGGLPNLQELFVERCKNLTVAYEDWNKLNKGHGSPQTFENHDERQWHSPDDEEDVGVNKEIQYHFPSLRELKISSCDKFTAPFCSLISSLALESLNIDYCHPDSWPKDLNRHSNLRTLALGSTFLGKDQQPDHLPWPYPIISNATSCSNSLTSLELYARGNEKVKSLPHQIQDATLLTYLCIDGFDGLETLPEWLGNLERLQRLKISSCKHLKQLSSAVAMKRLTNLQTLVIRYCPLLSNYWFEGTYSEWVKKIAQKSSI</sequence>
<dbReference type="InterPro" id="IPR055414">
    <property type="entry name" value="LRR_R13L4/SHOC2-like"/>
</dbReference>
<dbReference type="Gene3D" id="1.10.8.430">
    <property type="entry name" value="Helical domain of apoptotic protease-activating factors"/>
    <property type="match status" value="1"/>
</dbReference>
<dbReference type="PANTHER" id="PTHR36766:SF70">
    <property type="entry name" value="DISEASE RESISTANCE PROTEIN RGA4"/>
    <property type="match status" value="1"/>
</dbReference>
<dbReference type="InterPro" id="IPR041118">
    <property type="entry name" value="Rx_N"/>
</dbReference>
<dbReference type="AlphaFoldDB" id="A0AAV1DKA3"/>
<feature type="domain" description="Disease resistance N-terminal" evidence="8">
    <location>
        <begin position="9"/>
        <end position="97"/>
    </location>
</feature>
<reference evidence="12" key="1">
    <citation type="submission" date="2023-03" db="EMBL/GenBank/DDBJ databases">
        <authorList>
            <person name="Julca I."/>
        </authorList>
    </citation>
    <scope>NUCLEOTIDE SEQUENCE</scope>
</reference>
<comment type="similarity">
    <text evidence="1">Belongs to the disease resistance NB-LRR family.</text>
</comment>
<gene>
    <name evidence="12" type="ORF">OLC1_LOCUS16357</name>
</gene>
<dbReference type="Pfam" id="PF18052">
    <property type="entry name" value="Rx_N"/>
    <property type="match status" value="1"/>
</dbReference>
<dbReference type="InterPro" id="IPR056789">
    <property type="entry name" value="LRR_R13L1-DRL21"/>
</dbReference>
<dbReference type="Pfam" id="PF25019">
    <property type="entry name" value="LRR_R13L1-DRL21"/>
    <property type="match status" value="1"/>
</dbReference>
<keyword evidence="5" id="KW-0611">Plant defense</keyword>
<feature type="domain" description="R13L1/DRL21-like LRR repeat region" evidence="11">
    <location>
        <begin position="1051"/>
        <end position="1122"/>
    </location>
</feature>
<evidence type="ECO:0000256" key="6">
    <source>
        <dbReference type="ARBA" id="ARBA00022840"/>
    </source>
</evidence>
<dbReference type="Gene3D" id="1.20.5.4130">
    <property type="match status" value="1"/>
</dbReference>
<organism evidence="12 13">
    <name type="scientific">Oldenlandia corymbosa var. corymbosa</name>
    <dbReference type="NCBI Taxonomy" id="529605"/>
    <lineage>
        <taxon>Eukaryota</taxon>
        <taxon>Viridiplantae</taxon>
        <taxon>Streptophyta</taxon>
        <taxon>Embryophyta</taxon>
        <taxon>Tracheophyta</taxon>
        <taxon>Spermatophyta</taxon>
        <taxon>Magnoliopsida</taxon>
        <taxon>eudicotyledons</taxon>
        <taxon>Gunneridae</taxon>
        <taxon>Pentapetalae</taxon>
        <taxon>asterids</taxon>
        <taxon>lamiids</taxon>
        <taxon>Gentianales</taxon>
        <taxon>Rubiaceae</taxon>
        <taxon>Rubioideae</taxon>
        <taxon>Spermacoceae</taxon>
        <taxon>Hedyotis-Oldenlandia complex</taxon>
        <taxon>Oldenlandia</taxon>
    </lineage>
</organism>
<keyword evidence="13" id="KW-1185">Reference proteome</keyword>
<evidence type="ECO:0000313" key="13">
    <source>
        <dbReference type="Proteomes" id="UP001161247"/>
    </source>
</evidence>
<evidence type="ECO:0000256" key="4">
    <source>
        <dbReference type="ARBA" id="ARBA00022741"/>
    </source>
</evidence>
<dbReference type="EMBL" id="OX459123">
    <property type="protein sequence ID" value="CAI9108245.1"/>
    <property type="molecule type" value="Genomic_DNA"/>
</dbReference>
<keyword evidence="2" id="KW-0433">Leucine-rich repeat</keyword>
<dbReference type="PRINTS" id="PR00364">
    <property type="entry name" value="DISEASERSIST"/>
</dbReference>
<dbReference type="InterPro" id="IPR058922">
    <property type="entry name" value="WHD_DRP"/>
</dbReference>
<dbReference type="InterPro" id="IPR036388">
    <property type="entry name" value="WH-like_DNA-bd_sf"/>
</dbReference>
<dbReference type="GO" id="GO:0005524">
    <property type="term" value="F:ATP binding"/>
    <property type="evidence" value="ECO:0007669"/>
    <property type="project" value="UniProtKB-KW"/>
</dbReference>
<dbReference type="GO" id="GO:0051707">
    <property type="term" value="P:response to other organism"/>
    <property type="evidence" value="ECO:0007669"/>
    <property type="project" value="UniProtKB-ARBA"/>
</dbReference>
<evidence type="ECO:0000259" key="10">
    <source>
        <dbReference type="Pfam" id="PF23598"/>
    </source>
</evidence>
<feature type="domain" description="Disease resistance R13L4/SHOC-2-like LRR" evidence="10">
    <location>
        <begin position="566"/>
        <end position="855"/>
    </location>
</feature>
<dbReference type="SUPFAM" id="SSF52058">
    <property type="entry name" value="L domain-like"/>
    <property type="match status" value="1"/>
</dbReference>
<feature type="domain" description="Disease resistance protein winged helix" evidence="9">
    <location>
        <begin position="429"/>
        <end position="501"/>
    </location>
</feature>
<dbReference type="InterPro" id="IPR032675">
    <property type="entry name" value="LRR_dom_sf"/>
</dbReference>
<dbReference type="SUPFAM" id="SSF52540">
    <property type="entry name" value="P-loop containing nucleoside triphosphate hydrolases"/>
    <property type="match status" value="1"/>
</dbReference>
<keyword evidence="3" id="KW-0677">Repeat</keyword>
<keyword evidence="6" id="KW-0067">ATP-binding</keyword>
<evidence type="ECO:0000259" key="8">
    <source>
        <dbReference type="Pfam" id="PF18052"/>
    </source>
</evidence>